<feature type="domain" description="Glutamine amidotransferase type-2" evidence="3">
    <location>
        <begin position="2"/>
        <end position="245"/>
    </location>
</feature>
<dbReference type="PANTHER" id="PTHR43187:SF2">
    <property type="entry name" value="GAMMA-GLUTAMYL-HERCYNYLCYSTEINE SULFOXIDE HYDROLASE"/>
    <property type="match status" value="1"/>
</dbReference>
<comment type="caution">
    <text evidence="4">The sequence shown here is derived from an EMBL/GenBank/DDBJ whole genome shotgun (WGS) entry which is preliminary data.</text>
</comment>
<proteinExistence type="inferred from homology"/>
<comment type="function">
    <text evidence="2">Catalyzes the hydrolysis of the gamma-glutamyl amide bond of hercynyl-gamma-L-glutamyl-L-cysteine sulfoxide to produce hercynylcysteine sulfoxide, a step in the biosynthesis pathway of ergothioneine.</text>
</comment>
<sequence>MCRHLAYLGPRVSLARVLLEPEHSLLRQSWAPADMRGGGTINADGFGIGWYHQGRAVRYRRPCPMWSDTGLAALADTTVACAFMAAIRSATVGMPVVETACAPFGDDTWLFSHNGRVTGWPGSLAGLAAGIPPVDLYTIDAPTDSALLWVLLRDRLRKGIPPGEALGSLTAEVLAAAPGSRLNLLLTDGTGVWATTAGHSLSILHRGGVVMLASEPHGRRGDWTAVPDGRLVAADMSMYTVEALA</sequence>
<dbReference type="EC" id="3.5.1.118" evidence="2"/>
<keyword evidence="1 2" id="KW-0315">Glutamine amidotransferase</keyword>
<organism evidence="4 5">
    <name type="scientific">Actinorhabdospora filicis</name>
    <dbReference type="NCBI Taxonomy" id="1785913"/>
    <lineage>
        <taxon>Bacteria</taxon>
        <taxon>Bacillati</taxon>
        <taxon>Actinomycetota</taxon>
        <taxon>Actinomycetes</taxon>
        <taxon>Micromonosporales</taxon>
        <taxon>Micromonosporaceae</taxon>
        <taxon>Actinorhabdospora</taxon>
    </lineage>
</organism>
<dbReference type="Proteomes" id="UP001165079">
    <property type="component" value="Unassembled WGS sequence"/>
</dbReference>
<dbReference type="RefSeq" id="WP_285663843.1">
    <property type="nucleotide sequence ID" value="NZ_BSTX01000002.1"/>
</dbReference>
<comment type="catalytic activity">
    <reaction evidence="2">
        <text>gamma-L-glutamyl-hercynylcysteine S-oxide + H2O = S-(hercyn-2-yl)-L-cysteine S-oxide + L-glutamate</text>
        <dbReference type="Rhea" id="RHEA:42684"/>
        <dbReference type="ChEBI" id="CHEBI:15377"/>
        <dbReference type="ChEBI" id="CHEBI:29985"/>
        <dbReference type="ChEBI" id="CHEBI:82703"/>
        <dbReference type="ChEBI" id="CHEBI:82706"/>
        <dbReference type="EC" id="3.5.1.118"/>
    </reaction>
</comment>
<dbReference type="HAMAP" id="MF_02036">
    <property type="entry name" value="EgtC"/>
    <property type="match status" value="1"/>
</dbReference>
<dbReference type="NCBIfam" id="TIGR03442">
    <property type="entry name" value="ergothioneine biosynthesis protein EgtC"/>
    <property type="match status" value="1"/>
</dbReference>
<evidence type="ECO:0000259" key="3">
    <source>
        <dbReference type="PROSITE" id="PS51278"/>
    </source>
</evidence>
<dbReference type="Gene3D" id="3.60.20.10">
    <property type="entry name" value="Glutamine Phosphoribosylpyrophosphate, subunit 1, domain 1"/>
    <property type="match status" value="1"/>
</dbReference>
<dbReference type="PANTHER" id="PTHR43187">
    <property type="entry name" value="GLUTAMINE AMIDOTRANSFERASE DUG3-RELATED"/>
    <property type="match status" value="1"/>
</dbReference>
<dbReference type="Pfam" id="PF13230">
    <property type="entry name" value="GATase_4"/>
    <property type="match status" value="1"/>
</dbReference>
<dbReference type="GO" id="GO:0016811">
    <property type="term" value="F:hydrolase activity, acting on carbon-nitrogen (but not peptide) bonds, in linear amides"/>
    <property type="evidence" value="ECO:0007669"/>
    <property type="project" value="UniProtKB-UniRule"/>
</dbReference>
<dbReference type="PROSITE" id="PS51278">
    <property type="entry name" value="GATASE_TYPE_2"/>
    <property type="match status" value="1"/>
</dbReference>
<evidence type="ECO:0000313" key="5">
    <source>
        <dbReference type="Proteomes" id="UP001165079"/>
    </source>
</evidence>
<dbReference type="InterPro" id="IPR029055">
    <property type="entry name" value="Ntn_hydrolases_N"/>
</dbReference>
<dbReference type="SUPFAM" id="SSF56235">
    <property type="entry name" value="N-terminal nucleophile aminohydrolases (Ntn hydrolases)"/>
    <property type="match status" value="1"/>
</dbReference>
<evidence type="ECO:0000313" key="4">
    <source>
        <dbReference type="EMBL" id="GLZ78695.1"/>
    </source>
</evidence>
<accession>A0A9W6WBG0</accession>
<dbReference type="InterPro" id="IPR032889">
    <property type="entry name" value="EgtC_Actinobacteria"/>
</dbReference>
<keyword evidence="5" id="KW-1185">Reference proteome</keyword>
<dbReference type="InterPro" id="IPR017808">
    <property type="entry name" value="EgtC"/>
</dbReference>
<dbReference type="EMBL" id="BSTX01000002">
    <property type="protein sequence ID" value="GLZ78695.1"/>
    <property type="molecule type" value="Genomic_DNA"/>
</dbReference>
<keyword evidence="2 4" id="KW-0378">Hydrolase</keyword>
<dbReference type="InterPro" id="IPR017932">
    <property type="entry name" value="GATase_2_dom"/>
</dbReference>
<gene>
    <name evidence="2 4" type="primary">egtC</name>
    <name evidence="4" type="ORF">Afil01_35020</name>
</gene>
<dbReference type="GO" id="GO:0052699">
    <property type="term" value="P:ergothioneine biosynthetic process"/>
    <property type="evidence" value="ECO:0007669"/>
    <property type="project" value="UniProtKB-UniRule"/>
</dbReference>
<comment type="pathway">
    <text evidence="2">Amino-acid biosynthesis; ergothioneine biosynthesis.</text>
</comment>
<dbReference type="AlphaFoldDB" id="A0A9W6WBG0"/>
<evidence type="ECO:0000256" key="1">
    <source>
        <dbReference type="ARBA" id="ARBA00022962"/>
    </source>
</evidence>
<dbReference type="InterPro" id="IPR052373">
    <property type="entry name" value="Gamma-glu_amide_hydrolase"/>
</dbReference>
<dbReference type="CDD" id="cd01908">
    <property type="entry name" value="YafJ"/>
    <property type="match status" value="1"/>
</dbReference>
<name>A0A9W6WBG0_9ACTN</name>
<dbReference type="InterPro" id="IPR026869">
    <property type="entry name" value="EgtC-like"/>
</dbReference>
<reference evidence="4" key="1">
    <citation type="submission" date="2023-03" db="EMBL/GenBank/DDBJ databases">
        <title>Actinorhabdospora filicis NBRC 111898.</title>
        <authorList>
            <person name="Ichikawa N."/>
            <person name="Sato H."/>
            <person name="Tonouchi N."/>
        </authorList>
    </citation>
    <scope>NUCLEOTIDE SEQUENCE</scope>
    <source>
        <strain evidence="4">NBRC 111898</strain>
    </source>
</reference>
<evidence type="ECO:0000256" key="2">
    <source>
        <dbReference type="HAMAP-Rule" id="MF_02036"/>
    </source>
</evidence>
<protein>
    <recommendedName>
        <fullName evidence="2">Gamma-glutamyl-hercynylcysteine sulfoxide hydrolase</fullName>
        <ecNumber evidence="2">3.5.1.118</ecNumber>
    </recommendedName>
    <alternativeName>
        <fullName evidence="2">Gamma-glutamyl hercynylcysteine S-oxide hydrolase</fullName>
    </alternativeName>
</protein>